<keyword evidence="5" id="KW-1185">Reference proteome</keyword>
<dbReference type="Proteomes" id="UP000292859">
    <property type="component" value="Unassembled WGS sequence"/>
</dbReference>
<dbReference type="AlphaFoldDB" id="A0A238WWW7"/>
<evidence type="ECO:0000313" key="3">
    <source>
        <dbReference type="EMBL" id="TBN50102.1"/>
    </source>
</evidence>
<dbReference type="Proteomes" id="UP000198409">
    <property type="component" value="Unassembled WGS sequence"/>
</dbReference>
<proteinExistence type="predicted"/>
<evidence type="ECO:0000256" key="1">
    <source>
        <dbReference type="SAM" id="MobiDB-lite"/>
    </source>
</evidence>
<evidence type="ECO:0000313" key="2">
    <source>
        <dbReference type="EMBL" id="SNR51115.1"/>
    </source>
</evidence>
<reference evidence="2" key="2">
    <citation type="submission" date="2017-06" db="EMBL/GenBank/DDBJ databases">
        <authorList>
            <person name="Kim H.J."/>
            <person name="Triplett B.A."/>
        </authorList>
    </citation>
    <scope>NUCLEOTIDE SEQUENCE [LARGE SCALE GENOMIC DNA]</scope>
    <source>
        <strain evidence="2">DSM 26170</strain>
    </source>
</reference>
<evidence type="ECO:0000313" key="5">
    <source>
        <dbReference type="Proteomes" id="UP000292859"/>
    </source>
</evidence>
<dbReference type="EMBL" id="FZNM01000006">
    <property type="protein sequence ID" value="SNR51115.1"/>
    <property type="molecule type" value="Genomic_DNA"/>
</dbReference>
<protein>
    <submittedName>
        <fullName evidence="2">Uncharacterized protein</fullName>
    </submittedName>
</protein>
<feature type="region of interest" description="Disordered" evidence="1">
    <location>
        <begin position="32"/>
        <end position="51"/>
    </location>
</feature>
<dbReference type="OrthoDB" id="8481335at2"/>
<name>A0A238WWW7_9RHOB</name>
<gene>
    <name evidence="3" type="ORF">EYF88_10810</name>
    <name evidence="2" type="ORF">SAMN06265378_106176</name>
</gene>
<reference evidence="3 5" key="3">
    <citation type="submission" date="2019-02" db="EMBL/GenBank/DDBJ databases">
        <authorList>
            <person name="Zhang G."/>
        </authorList>
    </citation>
    <scope>NUCLEOTIDE SEQUENCE [LARGE SCALE GENOMIC DNA]</scope>
    <source>
        <strain evidence="3 5">CMB17</strain>
    </source>
</reference>
<reference evidence="4" key="1">
    <citation type="submission" date="2017-06" db="EMBL/GenBank/DDBJ databases">
        <authorList>
            <person name="Varghese N."/>
            <person name="Submissions S."/>
        </authorList>
    </citation>
    <scope>NUCLEOTIDE SEQUENCE [LARGE SCALE GENOMIC DNA]</scope>
    <source>
        <strain evidence="4">DSM 26170</strain>
    </source>
</reference>
<evidence type="ECO:0000313" key="4">
    <source>
        <dbReference type="Proteomes" id="UP000198409"/>
    </source>
</evidence>
<dbReference type="EMBL" id="SIRL01000006">
    <property type="protein sequence ID" value="TBN50102.1"/>
    <property type="molecule type" value="Genomic_DNA"/>
</dbReference>
<sequence length="219" mass="23375">MTITHTLSLAVRFIDHFSGRPVPQELPVRLSESYARPAPRPDGSGARQADGSYRFLGAAAGTRRILWRDPFRRSQSGWIRWEIADPEVTLPLPVPAQVIDQELWPTAGAETTPGATGVRGKLRGTGAGGLEIRIALQGRPFNRLTRSDPAGEFLFLPPGVLPLDAGGRVPLTIEARIPGGAVRPILSGSFLPATAGAGFAGPDFTILPQTVARVTFQLA</sequence>
<dbReference type="RefSeq" id="WP_089388204.1">
    <property type="nucleotide sequence ID" value="NZ_FZNM01000006.1"/>
</dbReference>
<accession>A0A238WWW7</accession>
<organism evidence="2 4">
    <name type="scientific">Paracoccus sediminis</name>
    <dbReference type="NCBI Taxonomy" id="1214787"/>
    <lineage>
        <taxon>Bacteria</taxon>
        <taxon>Pseudomonadati</taxon>
        <taxon>Pseudomonadota</taxon>
        <taxon>Alphaproteobacteria</taxon>
        <taxon>Rhodobacterales</taxon>
        <taxon>Paracoccaceae</taxon>
        <taxon>Paracoccus</taxon>
    </lineage>
</organism>